<dbReference type="OrthoDB" id="3359887at2759"/>
<dbReference type="STRING" id="230819.A0A5C3KCT6"/>
<proteinExistence type="predicted"/>
<evidence type="ECO:0000313" key="1">
    <source>
        <dbReference type="EMBL" id="TFK17744.1"/>
    </source>
</evidence>
<dbReference type="EMBL" id="ML210467">
    <property type="protein sequence ID" value="TFK17744.1"/>
    <property type="molecule type" value="Genomic_DNA"/>
</dbReference>
<feature type="non-terminal residue" evidence="1">
    <location>
        <position position="55"/>
    </location>
</feature>
<dbReference type="AlphaFoldDB" id="A0A5C3KCT6"/>
<evidence type="ECO:0000313" key="2">
    <source>
        <dbReference type="Proteomes" id="UP000307440"/>
    </source>
</evidence>
<protein>
    <submittedName>
        <fullName evidence="1">Uncharacterized protein</fullName>
    </submittedName>
</protein>
<keyword evidence="2" id="KW-1185">Reference proteome</keyword>
<sequence length="55" mass="6371">CPCIFQPFHIRIHMHWFGSIRLGSQSMVERSIGEVSHKINGKKETFAEMTNIIVE</sequence>
<gene>
    <name evidence="1" type="ORF">FA15DRAFT_569331</name>
</gene>
<reference evidence="1 2" key="1">
    <citation type="journal article" date="2019" name="Nat. Ecol. Evol.">
        <title>Megaphylogeny resolves global patterns of mushroom evolution.</title>
        <authorList>
            <person name="Varga T."/>
            <person name="Krizsan K."/>
            <person name="Foldi C."/>
            <person name="Dima B."/>
            <person name="Sanchez-Garcia M."/>
            <person name="Sanchez-Ramirez S."/>
            <person name="Szollosi G.J."/>
            <person name="Szarkandi J.G."/>
            <person name="Papp V."/>
            <person name="Albert L."/>
            <person name="Andreopoulos W."/>
            <person name="Angelini C."/>
            <person name="Antonin V."/>
            <person name="Barry K.W."/>
            <person name="Bougher N.L."/>
            <person name="Buchanan P."/>
            <person name="Buyck B."/>
            <person name="Bense V."/>
            <person name="Catcheside P."/>
            <person name="Chovatia M."/>
            <person name="Cooper J."/>
            <person name="Damon W."/>
            <person name="Desjardin D."/>
            <person name="Finy P."/>
            <person name="Geml J."/>
            <person name="Haridas S."/>
            <person name="Hughes K."/>
            <person name="Justo A."/>
            <person name="Karasinski D."/>
            <person name="Kautmanova I."/>
            <person name="Kiss B."/>
            <person name="Kocsube S."/>
            <person name="Kotiranta H."/>
            <person name="LaButti K.M."/>
            <person name="Lechner B.E."/>
            <person name="Liimatainen K."/>
            <person name="Lipzen A."/>
            <person name="Lukacs Z."/>
            <person name="Mihaltcheva S."/>
            <person name="Morgado L.N."/>
            <person name="Niskanen T."/>
            <person name="Noordeloos M.E."/>
            <person name="Ohm R.A."/>
            <person name="Ortiz-Santana B."/>
            <person name="Ovrebo C."/>
            <person name="Racz N."/>
            <person name="Riley R."/>
            <person name="Savchenko A."/>
            <person name="Shiryaev A."/>
            <person name="Soop K."/>
            <person name="Spirin V."/>
            <person name="Szebenyi C."/>
            <person name="Tomsovsky M."/>
            <person name="Tulloss R.E."/>
            <person name="Uehling J."/>
            <person name="Grigoriev I.V."/>
            <person name="Vagvolgyi C."/>
            <person name="Papp T."/>
            <person name="Martin F.M."/>
            <person name="Miettinen O."/>
            <person name="Hibbett D.S."/>
            <person name="Nagy L.G."/>
        </authorList>
    </citation>
    <scope>NUCLEOTIDE SEQUENCE [LARGE SCALE GENOMIC DNA]</scope>
    <source>
        <strain evidence="1 2">CBS 121175</strain>
    </source>
</reference>
<organism evidence="1 2">
    <name type="scientific">Coprinopsis marcescibilis</name>
    <name type="common">Agaric fungus</name>
    <name type="synonym">Psathyrella marcescibilis</name>
    <dbReference type="NCBI Taxonomy" id="230819"/>
    <lineage>
        <taxon>Eukaryota</taxon>
        <taxon>Fungi</taxon>
        <taxon>Dikarya</taxon>
        <taxon>Basidiomycota</taxon>
        <taxon>Agaricomycotina</taxon>
        <taxon>Agaricomycetes</taxon>
        <taxon>Agaricomycetidae</taxon>
        <taxon>Agaricales</taxon>
        <taxon>Agaricineae</taxon>
        <taxon>Psathyrellaceae</taxon>
        <taxon>Coprinopsis</taxon>
    </lineage>
</organism>
<dbReference type="Proteomes" id="UP000307440">
    <property type="component" value="Unassembled WGS sequence"/>
</dbReference>
<name>A0A5C3KCT6_COPMA</name>
<accession>A0A5C3KCT6</accession>
<feature type="non-terminal residue" evidence="1">
    <location>
        <position position="1"/>
    </location>
</feature>